<dbReference type="Proteomes" id="UP000584867">
    <property type="component" value="Unassembled WGS sequence"/>
</dbReference>
<proteinExistence type="predicted"/>
<gene>
    <name evidence="1" type="ORF">HDF15_003378</name>
</gene>
<organism evidence="1 2">
    <name type="scientific">Granulicella mallensis</name>
    <dbReference type="NCBI Taxonomy" id="940614"/>
    <lineage>
        <taxon>Bacteria</taxon>
        <taxon>Pseudomonadati</taxon>
        <taxon>Acidobacteriota</taxon>
        <taxon>Terriglobia</taxon>
        <taxon>Terriglobales</taxon>
        <taxon>Acidobacteriaceae</taxon>
        <taxon>Granulicella</taxon>
    </lineage>
</organism>
<name>A0A7W8EBW3_9BACT</name>
<comment type="caution">
    <text evidence="1">The sequence shown here is derived from an EMBL/GenBank/DDBJ whole genome shotgun (WGS) entry which is preliminary data.</text>
</comment>
<reference evidence="1 2" key="1">
    <citation type="submission" date="2020-08" db="EMBL/GenBank/DDBJ databases">
        <title>Genomic Encyclopedia of Type Strains, Phase IV (KMG-V): Genome sequencing to study the core and pangenomes of soil and plant-associated prokaryotes.</title>
        <authorList>
            <person name="Whitman W."/>
        </authorList>
    </citation>
    <scope>NUCLEOTIDE SEQUENCE [LARGE SCALE GENOMIC DNA]</scope>
    <source>
        <strain evidence="1 2">X5P3</strain>
    </source>
</reference>
<sequence length="57" mass="6480">MPMLPRAQLFDSLKYTVPFSLSQTLIAECFLENPDLAVQVAFFLPDNLSELLSEDNF</sequence>
<evidence type="ECO:0000313" key="2">
    <source>
        <dbReference type="Proteomes" id="UP000584867"/>
    </source>
</evidence>
<evidence type="ECO:0000313" key="1">
    <source>
        <dbReference type="EMBL" id="MBB5065015.1"/>
    </source>
</evidence>
<dbReference type="EMBL" id="JACHIO010000014">
    <property type="protein sequence ID" value="MBB5065015.1"/>
    <property type="molecule type" value="Genomic_DNA"/>
</dbReference>
<protein>
    <submittedName>
        <fullName evidence="1">Uncharacterized protein</fullName>
    </submittedName>
</protein>
<dbReference type="AlphaFoldDB" id="A0A7W8EBW3"/>
<accession>A0A7W8EBW3</accession>